<keyword evidence="5 10" id="KW-0964">Secreted</keyword>
<feature type="binding site" evidence="10">
    <location>
        <position position="367"/>
    </location>
    <ligand>
        <name>(2R)-2-phosphoglycerate</name>
        <dbReference type="ChEBI" id="CHEBI:58289"/>
    </ligand>
</feature>
<dbReference type="SFLD" id="SFLDG00178">
    <property type="entry name" value="enolase"/>
    <property type="match status" value="1"/>
</dbReference>
<feature type="binding site" evidence="12">
    <location>
        <begin position="364"/>
        <end position="367"/>
    </location>
    <ligand>
        <name>substrate</name>
    </ligand>
</feature>
<comment type="pathway">
    <text evidence="1 10">Carbohydrate degradation; glycolysis; pyruvate from D-glyceraldehyde 3-phosphate: step 4/5.</text>
</comment>
<feature type="binding site" evidence="12">
    <location>
        <position position="164"/>
    </location>
    <ligand>
        <name>substrate</name>
    </ligand>
</feature>
<evidence type="ECO:0000256" key="5">
    <source>
        <dbReference type="ARBA" id="ARBA00022525"/>
    </source>
</evidence>
<dbReference type="GO" id="GO:0000015">
    <property type="term" value="C:phosphopyruvate hydratase complex"/>
    <property type="evidence" value="ECO:0007669"/>
    <property type="project" value="InterPro"/>
</dbReference>
<dbReference type="GO" id="GO:0009986">
    <property type="term" value="C:cell surface"/>
    <property type="evidence" value="ECO:0007669"/>
    <property type="project" value="UniProtKB-SubCell"/>
</dbReference>
<feature type="domain" description="Enolase C-terminal TIM barrel" evidence="14">
    <location>
        <begin position="142"/>
        <end position="425"/>
    </location>
</feature>
<evidence type="ECO:0000256" key="10">
    <source>
        <dbReference type="HAMAP-Rule" id="MF_00318"/>
    </source>
</evidence>
<feature type="binding site" evidence="12">
    <location>
        <position position="312"/>
    </location>
    <ligand>
        <name>substrate</name>
    </ligand>
</feature>
<keyword evidence="10 13" id="KW-0479">Metal-binding</keyword>
<protein>
    <recommendedName>
        <fullName evidence="4 10">Enolase</fullName>
        <ecNumber evidence="3 10">4.2.1.11</ecNumber>
    </recommendedName>
    <alternativeName>
        <fullName evidence="10">2-phospho-D-glycerate hydro-lyase</fullName>
    </alternativeName>
    <alternativeName>
        <fullName evidence="10">2-phosphoglycerate dehydratase</fullName>
    </alternativeName>
</protein>
<evidence type="ECO:0000256" key="3">
    <source>
        <dbReference type="ARBA" id="ARBA00012058"/>
    </source>
</evidence>
<dbReference type="InterPro" id="IPR020810">
    <property type="entry name" value="Enolase_C"/>
</dbReference>
<dbReference type="Proteomes" id="UP000256838">
    <property type="component" value="Unassembled WGS sequence"/>
</dbReference>
<dbReference type="RefSeq" id="WP_115534638.1">
    <property type="nucleotide sequence ID" value="NZ_QRGA01000008.1"/>
</dbReference>
<dbReference type="SMART" id="SM01193">
    <property type="entry name" value="Enolase_N"/>
    <property type="match status" value="1"/>
</dbReference>
<comment type="cofactor">
    <cofactor evidence="13">
        <name>Mg(2+)</name>
        <dbReference type="ChEBI" id="CHEBI:18420"/>
    </cofactor>
    <text evidence="13">Mg(2+) is required for catalysis and for stabilizing the dimer.</text>
</comment>
<comment type="cofactor">
    <cofactor evidence="10">
        <name>Mg(2+)</name>
        <dbReference type="ChEBI" id="CHEBI:18420"/>
    </cofactor>
    <text evidence="10">Binds a second Mg(2+) ion via substrate during catalysis.</text>
</comment>
<feature type="active site" description="Proton donor" evidence="10 11">
    <location>
        <position position="205"/>
    </location>
</feature>
<evidence type="ECO:0000256" key="6">
    <source>
        <dbReference type="ARBA" id="ARBA00022842"/>
    </source>
</evidence>
<dbReference type="PROSITE" id="PS00164">
    <property type="entry name" value="ENOLASE"/>
    <property type="match status" value="1"/>
</dbReference>
<keyword evidence="6 10" id="KW-0460">Magnesium</keyword>
<evidence type="ECO:0000259" key="14">
    <source>
        <dbReference type="SMART" id="SM01192"/>
    </source>
</evidence>
<name>A0A3D8JZ72_9BURK</name>
<feature type="binding site" evidence="10">
    <location>
        <position position="366"/>
    </location>
    <ligand>
        <name>(2R)-2-phosphoglycerate</name>
        <dbReference type="ChEBI" id="CHEBI:58289"/>
    </ligand>
</feature>
<dbReference type="Pfam" id="PF00113">
    <property type="entry name" value="Enolase_C"/>
    <property type="match status" value="1"/>
</dbReference>
<evidence type="ECO:0000256" key="9">
    <source>
        <dbReference type="ARBA" id="ARBA00045763"/>
    </source>
</evidence>
<feature type="binding site" evidence="12">
    <location>
        <position position="155"/>
    </location>
    <ligand>
        <name>substrate</name>
    </ligand>
</feature>
<keyword evidence="10" id="KW-0963">Cytoplasm</keyword>
<dbReference type="InterPro" id="IPR020809">
    <property type="entry name" value="Enolase_CS"/>
</dbReference>
<dbReference type="OrthoDB" id="9804716at2"/>
<sequence length="437" mass="46344">MSNATAIDSIFADEILDSRGNPTVEVTVTLADGTCASAAVPSGASTGEFEAVELRDGDVARYGGKGVLGALSNVNGPIAEALVGLSVDDQRYIDRTLINLDGTGSKSRLGANAILGASLVCAKAAALTCGLPLFRYLGGTNAHVLPVPMFNGGKHAHGGPDMQEFKLVPLGAPTFREALRYGSETYHALATVLAEQAAPANVGDEGGFVPKLPSNAAAMDAIMRAIERAGYRPGEDIAIGLDPAASSFYDGEHYRLERDGKVLSTPDMIAYWEDWLSRYPIISLEDPLADSDWSGFAALTTRLGKRVQVVGDDLFVTNREFLRRGIREGCCNSILIKLNQIGTVTETLDTARLALSSAYACLVSHRSGETEDTSIADLAVALNCGQIKSGAPARGERVAKYNRLLAIERMLGDQAIYAGREAFGHLRQEERPPAGTL</sequence>
<keyword evidence="7 10" id="KW-0324">Glycolysis</keyword>
<dbReference type="SUPFAM" id="SSF54826">
    <property type="entry name" value="Enolase N-terminal domain-like"/>
    <property type="match status" value="1"/>
</dbReference>
<evidence type="ECO:0000259" key="15">
    <source>
        <dbReference type="SMART" id="SM01193"/>
    </source>
</evidence>
<feature type="binding site" evidence="10">
    <location>
        <position position="388"/>
    </location>
    <ligand>
        <name>(2R)-2-phosphoglycerate</name>
        <dbReference type="ChEBI" id="CHEBI:58289"/>
    </ligand>
</feature>
<feature type="active site" description="Proton acceptor" evidence="10 11">
    <location>
        <position position="337"/>
    </location>
</feature>
<dbReference type="PANTHER" id="PTHR11902">
    <property type="entry name" value="ENOLASE"/>
    <property type="match status" value="1"/>
</dbReference>
<feature type="binding site" evidence="10 13">
    <location>
        <position position="242"/>
    </location>
    <ligand>
        <name>Mg(2+)</name>
        <dbReference type="ChEBI" id="CHEBI:18420"/>
    </ligand>
</feature>
<feature type="binding site" evidence="12">
    <location>
        <position position="388"/>
    </location>
    <ligand>
        <name>substrate</name>
    </ligand>
</feature>
<evidence type="ECO:0000313" key="17">
    <source>
        <dbReference type="Proteomes" id="UP000256838"/>
    </source>
</evidence>
<evidence type="ECO:0000256" key="2">
    <source>
        <dbReference type="ARBA" id="ARBA00009604"/>
    </source>
</evidence>
<proteinExistence type="inferred from homology"/>
<gene>
    <name evidence="10" type="primary">eno</name>
    <name evidence="16" type="ORF">DWV00_14785</name>
</gene>
<evidence type="ECO:0000256" key="13">
    <source>
        <dbReference type="PIRSR" id="PIRSR001400-3"/>
    </source>
</evidence>
<dbReference type="GO" id="GO:0004634">
    <property type="term" value="F:phosphopyruvate hydratase activity"/>
    <property type="evidence" value="ECO:0007669"/>
    <property type="project" value="UniProtKB-UniRule"/>
</dbReference>
<comment type="similarity">
    <text evidence="2 10">Belongs to the enolase family.</text>
</comment>
<accession>A0A3D8JZ72</accession>
<dbReference type="AlphaFoldDB" id="A0A3D8JZ72"/>
<feature type="binding site" evidence="10">
    <location>
        <position position="337"/>
    </location>
    <ligand>
        <name>(2R)-2-phosphoglycerate</name>
        <dbReference type="ChEBI" id="CHEBI:58289"/>
    </ligand>
</feature>
<evidence type="ECO:0000256" key="11">
    <source>
        <dbReference type="PIRSR" id="PIRSR001400-1"/>
    </source>
</evidence>
<feature type="domain" description="Enolase N-terminal" evidence="15">
    <location>
        <begin position="7"/>
        <end position="137"/>
    </location>
</feature>
<evidence type="ECO:0000256" key="12">
    <source>
        <dbReference type="PIRSR" id="PIRSR001400-2"/>
    </source>
</evidence>
<evidence type="ECO:0000256" key="1">
    <source>
        <dbReference type="ARBA" id="ARBA00005031"/>
    </source>
</evidence>
<keyword evidence="16" id="KW-0670">Pyruvate</keyword>
<comment type="caution">
    <text evidence="16">The sequence shown here is derived from an EMBL/GenBank/DDBJ whole genome shotgun (WGS) entry which is preliminary data.</text>
</comment>
<evidence type="ECO:0000256" key="4">
    <source>
        <dbReference type="ARBA" id="ARBA00017068"/>
    </source>
</evidence>
<dbReference type="PANTHER" id="PTHR11902:SF1">
    <property type="entry name" value="ENOLASE"/>
    <property type="match status" value="1"/>
</dbReference>
<evidence type="ECO:0000256" key="8">
    <source>
        <dbReference type="ARBA" id="ARBA00023239"/>
    </source>
</evidence>
<dbReference type="SMART" id="SM01192">
    <property type="entry name" value="Enolase_C"/>
    <property type="match status" value="1"/>
</dbReference>
<dbReference type="InterPro" id="IPR036849">
    <property type="entry name" value="Enolase-like_C_sf"/>
</dbReference>
<feature type="binding site" evidence="10 13">
    <location>
        <position position="312"/>
    </location>
    <ligand>
        <name>Mg(2+)</name>
        <dbReference type="ChEBI" id="CHEBI:18420"/>
    </ligand>
</feature>
<dbReference type="PRINTS" id="PR00148">
    <property type="entry name" value="ENOLASE"/>
</dbReference>
<dbReference type="SFLD" id="SFLDS00001">
    <property type="entry name" value="Enolase"/>
    <property type="match status" value="1"/>
</dbReference>
<feature type="binding site" evidence="10">
    <location>
        <position position="163"/>
    </location>
    <ligand>
        <name>(2R)-2-phosphoglycerate</name>
        <dbReference type="ChEBI" id="CHEBI:58289"/>
    </ligand>
</feature>
<keyword evidence="17" id="KW-1185">Reference proteome</keyword>
<dbReference type="NCBIfam" id="TIGR01060">
    <property type="entry name" value="eno"/>
    <property type="match status" value="1"/>
</dbReference>
<dbReference type="Gene3D" id="3.20.20.120">
    <property type="entry name" value="Enolase-like C-terminal domain"/>
    <property type="match status" value="1"/>
</dbReference>
<dbReference type="InterPro" id="IPR020811">
    <property type="entry name" value="Enolase_N"/>
</dbReference>
<organism evidence="16 17">
    <name type="scientific">Trinickia dinghuensis</name>
    <dbReference type="NCBI Taxonomy" id="2291023"/>
    <lineage>
        <taxon>Bacteria</taxon>
        <taxon>Pseudomonadati</taxon>
        <taxon>Pseudomonadota</taxon>
        <taxon>Betaproteobacteria</taxon>
        <taxon>Burkholderiales</taxon>
        <taxon>Burkholderiaceae</taxon>
        <taxon>Trinickia</taxon>
    </lineage>
</organism>
<dbReference type="HAMAP" id="MF_00318">
    <property type="entry name" value="Enolase"/>
    <property type="match status" value="1"/>
</dbReference>
<keyword evidence="8 10" id="KW-0456">Lyase</keyword>
<feature type="binding site" evidence="10 13">
    <location>
        <position position="285"/>
    </location>
    <ligand>
        <name>Mg(2+)</name>
        <dbReference type="ChEBI" id="CHEBI:18420"/>
    </ligand>
</feature>
<evidence type="ECO:0000313" key="16">
    <source>
        <dbReference type="EMBL" id="RDU98112.1"/>
    </source>
</evidence>
<feature type="binding site" evidence="12">
    <location>
        <position position="285"/>
    </location>
    <ligand>
        <name>substrate</name>
    </ligand>
</feature>
<dbReference type="EC" id="4.2.1.11" evidence="3 10"/>
<comment type="subcellular location">
    <subcellularLocation>
        <location evidence="10">Cytoplasm</location>
    </subcellularLocation>
    <subcellularLocation>
        <location evidence="10">Secreted</location>
    </subcellularLocation>
    <subcellularLocation>
        <location evidence="10">Cell surface</location>
    </subcellularLocation>
    <text evidence="10">Fractions of enolase are present in both the cytoplasm and on the cell surface.</text>
</comment>
<comment type="function">
    <text evidence="9 10">Catalyzes the reversible conversion of 2-phosphoglycerate (2-PG) into phosphoenolpyruvate (PEP). It is essential for the degradation of carbohydrates via glycolysis.</text>
</comment>
<dbReference type="GO" id="GO:0006096">
    <property type="term" value="P:glycolytic process"/>
    <property type="evidence" value="ECO:0007669"/>
    <property type="project" value="UniProtKB-UniRule"/>
</dbReference>
<evidence type="ECO:0000256" key="7">
    <source>
        <dbReference type="ARBA" id="ARBA00023152"/>
    </source>
</evidence>
<dbReference type="Gene3D" id="3.30.390.10">
    <property type="entry name" value="Enolase-like, N-terminal domain"/>
    <property type="match status" value="1"/>
</dbReference>
<dbReference type="GO" id="GO:0000287">
    <property type="term" value="F:magnesium ion binding"/>
    <property type="evidence" value="ECO:0007669"/>
    <property type="project" value="UniProtKB-UniRule"/>
</dbReference>
<dbReference type="EMBL" id="QRGA01000008">
    <property type="protein sequence ID" value="RDU98112.1"/>
    <property type="molecule type" value="Genomic_DNA"/>
</dbReference>
<dbReference type="CDD" id="cd03313">
    <property type="entry name" value="enolase"/>
    <property type="match status" value="1"/>
</dbReference>
<dbReference type="GO" id="GO:0005576">
    <property type="term" value="C:extracellular region"/>
    <property type="evidence" value="ECO:0007669"/>
    <property type="project" value="UniProtKB-SubCell"/>
</dbReference>
<reference evidence="16 17" key="1">
    <citation type="submission" date="2018-08" db="EMBL/GenBank/DDBJ databases">
        <title>Paraburkholderia sp. DHOM06 isolated from forest soil.</title>
        <authorList>
            <person name="Gao Z.-H."/>
            <person name="Qiu L.-H."/>
        </authorList>
    </citation>
    <scope>NUCLEOTIDE SEQUENCE [LARGE SCALE GENOMIC DNA]</scope>
    <source>
        <strain evidence="16 17">DHOM06</strain>
    </source>
</reference>
<dbReference type="PIRSF" id="PIRSF001400">
    <property type="entry name" value="Enolase"/>
    <property type="match status" value="1"/>
</dbReference>
<dbReference type="UniPathway" id="UPA00109">
    <property type="reaction ID" value="UER00187"/>
</dbReference>
<dbReference type="SFLD" id="SFLDF00002">
    <property type="entry name" value="enolase"/>
    <property type="match status" value="1"/>
</dbReference>
<dbReference type="InterPro" id="IPR000941">
    <property type="entry name" value="Enolase"/>
</dbReference>
<dbReference type="InterPro" id="IPR029017">
    <property type="entry name" value="Enolase-like_N"/>
</dbReference>
<dbReference type="SUPFAM" id="SSF51604">
    <property type="entry name" value="Enolase C-terminal domain-like"/>
    <property type="match status" value="1"/>
</dbReference>
<comment type="catalytic activity">
    <reaction evidence="10">
        <text>(2R)-2-phosphoglycerate = phosphoenolpyruvate + H2O</text>
        <dbReference type="Rhea" id="RHEA:10164"/>
        <dbReference type="ChEBI" id="CHEBI:15377"/>
        <dbReference type="ChEBI" id="CHEBI:58289"/>
        <dbReference type="ChEBI" id="CHEBI:58702"/>
        <dbReference type="EC" id="4.2.1.11"/>
    </reaction>
</comment>
<dbReference type="Pfam" id="PF03952">
    <property type="entry name" value="Enolase_N"/>
    <property type="match status" value="1"/>
</dbReference>